<dbReference type="GO" id="GO:0000407">
    <property type="term" value="C:phagophore assembly site"/>
    <property type="evidence" value="ECO:0007669"/>
    <property type="project" value="TreeGrafter"/>
</dbReference>
<feature type="compositionally biased region" description="Polar residues" evidence="5">
    <location>
        <begin position="373"/>
        <end position="394"/>
    </location>
</feature>
<dbReference type="Pfam" id="PF00069">
    <property type="entry name" value="Pkinase"/>
    <property type="match status" value="1"/>
</dbReference>
<organism evidence="7 8">
    <name type="scientific">Streblomastix strix</name>
    <dbReference type="NCBI Taxonomy" id="222440"/>
    <lineage>
        <taxon>Eukaryota</taxon>
        <taxon>Metamonada</taxon>
        <taxon>Preaxostyla</taxon>
        <taxon>Oxymonadida</taxon>
        <taxon>Streblomastigidae</taxon>
        <taxon>Streblomastix</taxon>
    </lineage>
</organism>
<dbReference type="GO" id="GO:0010506">
    <property type="term" value="P:regulation of autophagy"/>
    <property type="evidence" value="ECO:0007669"/>
    <property type="project" value="InterPro"/>
</dbReference>
<evidence type="ECO:0000256" key="1">
    <source>
        <dbReference type="ARBA" id="ARBA00022679"/>
    </source>
</evidence>
<gene>
    <name evidence="7" type="ORF">EZS28_026615</name>
</gene>
<keyword evidence="2" id="KW-0547">Nucleotide-binding</keyword>
<dbReference type="AlphaFoldDB" id="A0A5J4V4Y9"/>
<dbReference type="GO" id="GO:0005524">
    <property type="term" value="F:ATP binding"/>
    <property type="evidence" value="ECO:0007669"/>
    <property type="project" value="UniProtKB-KW"/>
</dbReference>
<evidence type="ECO:0000313" key="8">
    <source>
        <dbReference type="Proteomes" id="UP000324800"/>
    </source>
</evidence>
<sequence>MTDEAILQGSGCRVMAHLERVILVYLVVAGQYGISAAKIMDFLHFNVREWDVAGKISNGANVCQYVVNYKAASIIQERVIILMEYANLPPIQKVLDYKFTPLPREDFVKPIIWQLLQGIIVIHDAGLIHRDLKPDNIMFHNIFGTENVIVKITDFGLAREVDTFRGGETQCGTPLGMAPEIMMGSNQNAGQQQLQTGYNNKVDIWSLGVLFFQLLTKRYPFEANNIMQLINIIQRPIQNMPSNRSYQCIDLLNKMLQYNPNQRVSAKEALNHDWFKQDENGQQYQINPNTTINNHPLSTLGLRQIITYSYGYDWINQPQQQFEYQVNNKIAELKQHQQELIALDPILLQNNVQKTNPTSVTNKEKSLRAEQSLGIQQGSQNPNEQVSGPQILTV</sequence>
<feature type="region of interest" description="Disordered" evidence="5">
    <location>
        <begin position="356"/>
        <end position="394"/>
    </location>
</feature>
<dbReference type="GO" id="GO:0004674">
    <property type="term" value="F:protein serine/threonine kinase activity"/>
    <property type="evidence" value="ECO:0007669"/>
    <property type="project" value="InterPro"/>
</dbReference>
<evidence type="ECO:0000256" key="2">
    <source>
        <dbReference type="ARBA" id="ARBA00022741"/>
    </source>
</evidence>
<dbReference type="InterPro" id="IPR011009">
    <property type="entry name" value="Kinase-like_dom_sf"/>
</dbReference>
<dbReference type="SMART" id="SM00220">
    <property type="entry name" value="S_TKc"/>
    <property type="match status" value="1"/>
</dbReference>
<reference evidence="7 8" key="1">
    <citation type="submission" date="2019-03" db="EMBL/GenBank/DDBJ databases">
        <title>Single cell metagenomics reveals metabolic interactions within the superorganism composed of flagellate Streblomastix strix and complex community of Bacteroidetes bacteria on its surface.</title>
        <authorList>
            <person name="Treitli S.C."/>
            <person name="Kolisko M."/>
            <person name="Husnik F."/>
            <person name="Keeling P."/>
            <person name="Hampl V."/>
        </authorList>
    </citation>
    <scope>NUCLEOTIDE SEQUENCE [LARGE SCALE GENOMIC DNA]</scope>
    <source>
        <strain evidence="7">ST1C</strain>
    </source>
</reference>
<protein>
    <submittedName>
        <fullName evidence="7">Putative serine/threonine-protein kinase ATG1c</fullName>
    </submittedName>
</protein>
<evidence type="ECO:0000259" key="6">
    <source>
        <dbReference type="PROSITE" id="PS50011"/>
    </source>
</evidence>
<accession>A0A5J4V4Y9</accession>
<keyword evidence="4" id="KW-0067">ATP-binding</keyword>
<feature type="domain" description="Protein kinase" evidence="6">
    <location>
        <begin position="1"/>
        <end position="275"/>
    </location>
</feature>
<dbReference type="Proteomes" id="UP000324800">
    <property type="component" value="Unassembled WGS sequence"/>
</dbReference>
<dbReference type="GO" id="GO:0000045">
    <property type="term" value="P:autophagosome assembly"/>
    <property type="evidence" value="ECO:0007669"/>
    <property type="project" value="TreeGrafter"/>
</dbReference>
<evidence type="ECO:0000256" key="3">
    <source>
        <dbReference type="ARBA" id="ARBA00022777"/>
    </source>
</evidence>
<proteinExistence type="predicted"/>
<dbReference type="GO" id="GO:0005776">
    <property type="term" value="C:autophagosome"/>
    <property type="evidence" value="ECO:0007669"/>
    <property type="project" value="TreeGrafter"/>
</dbReference>
<keyword evidence="3 7" id="KW-0418">Kinase</keyword>
<dbReference type="PROSITE" id="PS00108">
    <property type="entry name" value="PROTEIN_KINASE_ST"/>
    <property type="match status" value="1"/>
</dbReference>
<dbReference type="InterPro" id="IPR008271">
    <property type="entry name" value="Ser/Thr_kinase_AS"/>
</dbReference>
<dbReference type="InterPro" id="IPR000719">
    <property type="entry name" value="Prot_kinase_dom"/>
</dbReference>
<dbReference type="PANTHER" id="PTHR24348">
    <property type="entry name" value="SERINE/THREONINE-PROTEIN KINASE UNC-51-RELATED"/>
    <property type="match status" value="1"/>
</dbReference>
<dbReference type="PROSITE" id="PS50011">
    <property type="entry name" value="PROTEIN_KINASE_DOM"/>
    <property type="match status" value="1"/>
</dbReference>
<keyword evidence="1" id="KW-0808">Transferase</keyword>
<evidence type="ECO:0000256" key="5">
    <source>
        <dbReference type="SAM" id="MobiDB-lite"/>
    </source>
</evidence>
<name>A0A5J4V4Y9_9EUKA</name>
<evidence type="ECO:0000313" key="7">
    <source>
        <dbReference type="EMBL" id="KAA6377859.1"/>
    </source>
</evidence>
<dbReference type="SUPFAM" id="SSF56112">
    <property type="entry name" value="Protein kinase-like (PK-like)"/>
    <property type="match status" value="1"/>
</dbReference>
<evidence type="ECO:0000256" key="4">
    <source>
        <dbReference type="ARBA" id="ARBA00022840"/>
    </source>
</evidence>
<dbReference type="GO" id="GO:0016020">
    <property type="term" value="C:membrane"/>
    <property type="evidence" value="ECO:0007669"/>
    <property type="project" value="TreeGrafter"/>
</dbReference>
<dbReference type="Gene3D" id="1.10.510.10">
    <property type="entry name" value="Transferase(Phosphotransferase) domain 1"/>
    <property type="match status" value="1"/>
</dbReference>
<dbReference type="GO" id="GO:0005829">
    <property type="term" value="C:cytosol"/>
    <property type="evidence" value="ECO:0007669"/>
    <property type="project" value="TreeGrafter"/>
</dbReference>
<dbReference type="PANTHER" id="PTHR24348:SF22">
    <property type="entry name" value="NON-SPECIFIC SERINE_THREONINE PROTEIN KINASE"/>
    <property type="match status" value="1"/>
</dbReference>
<comment type="caution">
    <text evidence="7">The sequence shown here is derived from an EMBL/GenBank/DDBJ whole genome shotgun (WGS) entry which is preliminary data.</text>
</comment>
<dbReference type="InterPro" id="IPR045269">
    <property type="entry name" value="Atg1-like"/>
</dbReference>
<dbReference type="EMBL" id="SNRW01009530">
    <property type="protein sequence ID" value="KAA6377859.1"/>
    <property type="molecule type" value="Genomic_DNA"/>
</dbReference>